<comment type="caution">
    <text evidence="10">The sequence shown here is derived from an EMBL/GenBank/DDBJ whole genome shotgun (WGS) entry which is preliminary data.</text>
</comment>
<evidence type="ECO:0000256" key="6">
    <source>
        <dbReference type="ARBA" id="ARBA00022777"/>
    </source>
</evidence>
<name>A0ABW5XIA1_9MICO</name>
<keyword evidence="6 9" id="KW-0418">Kinase</keyword>
<dbReference type="PANTHER" id="PTHR43442">
    <property type="entry name" value="GLUCONOKINASE-RELATED"/>
    <property type="match status" value="1"/>
</dbReference>
<evidence type="ECO:0000313" key="11">
    <source>
        <dbReference type="Proteomes" id="UP001597391"/>
    </source>
</evidence>
<sequence>MSELHGNPIVVMGVQGCGKSTVGALIAQRLGYVFVDGDDLHSPTAKAKMTSGIALDDHDRAPWLERVARTIKQREEAGETLVVACSALKRKYRDWMREIVPHLVFVHLSGDQELIAGRLTRRNHEFMPATLLDSQYETLEELGSDEEGVVVDITISPDTVVEQILSELSHSEAIPTSA</sequence>
<comment type="similarity">
    <text evidence="2 9">Belongs to the gluconokinase GntK/GntV family.</text>
</comment>
<evidence type="ECO:0000256" key="9">
    <source>
        <dbReference type="RuleBase" id="RU363066"/>
    </source>
</evidence>
<dbReference type="NCBIfam" id="TIGR01313">
    <property type="entry name" value="therm_gnt_kin"/>
    <property type="match status" value="1"/>
</dbReference>
<dbReference type="InterPro" id="IPR027417">
    <property type="entry name" value="P-loop_NTPase"/>
</dbReference>
<accession>A0ABW5XIA1</accession>
<dbReference type="Proteomes" id="UP001597391">
    <property type="component" value="Unassembled WGS sequence"/>
</dbReference>
<keyword evidence="7 9" id="KW-0067">ATP-binding</keyword>
<organism evidence="10 11">
    <name type="scientific">Populibacterium corticicola</name>
    <dbReference type="NCBI Taxonomy" id="1812826"/>
    <lineage>
        <taxon>Bacteria</taxon>
        <taxon>Bacillati</taxon>
        <taxon>Actinomycetota</taxon>
        <taxon>Actinomycetes</taxon>
        <taxon>Micrococcales</taxon>
        <taxon>Jonesiaceae</taxon>
        <taxon>Populibacterium</taxon>
    </lineage>
</organism>
<dbReference type="Pfam" id="PF01202">
    <property type="entry name" value="SKI"/>
    <property type="match status" value="1"/>
</dbReference>
<comment type="catalytic activity">
    <reaction evidence="8 9">
        <text>D-gluconate + ATP = 6-phospho-D-gluconate + ADP + H(+)</text>
        <dbReference type="Rhea" id="RHEA:19433"/>
        <dbReference type="ChEBI" id="CHEBI:15378"/>
        <dbReference type="ChEBI" id="CHEBI:18391"/>
        <dbReference type="ChEBI" id="CHEBI:30616"/>
        <dbReference type="ChEBI" id="CHEBI:58759"/>
        <dbReference type="ChEBI" id="CHEBI:456216"/>
        <dbReference type="EC" id="2.7.1.12"/>
    </reaction>
</comment>
<keyword evidence="5 9" id="KW-0547">Nucleotide-binding</keyword>
<dbReference type="InterPro" id="IPR031322">
    <property type="entry name" value="Shikimate/glucono_kinase"/>
</dbReference>
<evidence type="ECO:0000256" key="3">
    <source>
        <dbReference type="ARBA" id="ARBA00012054"/>
    </source>
</evidence>
<proteinExistence type="inferred from homology"/>
<protein>
    <recommendedName>
        <fullName evidence="3 9">Gluconokinase</fullName>
        <ecNumber evidence="3 9">2.7.1.12</ecNumber>
    </recommendedName>
</protein>
<dbReference type="EMBL" id="JBHUOP010000008">
    <property type="protein sequence ID" value="MFD2841725.1"/>
    <property type="molecule type" value="Genomic_DNA"/>
</dbReference>
<evidence type="ECO:0000256" key="1">
    <source>
        <dbReference type="ARBA" id="ARBA00004761"/>
    </source>
</evidence>
<evidence type="ECO:0000256" key="4">
    <source>
        <dbReference type="ARBA" id="ARBA00022679"/>
    </source>
</evidence>
<evidence type="ECO:0000313" key="10">
    <source>
        <dbReference type="EMBL" id="MFD2841725.1"/>
    </source>
</evidence>
<dbReference type="EC" id="2.7.1.12" evidence="3 9"/>
<dbReference type="CDD" id="cd02021">
    <property type="entry name" value="GntK"/>
    <property type="match status" value="1"/>
</dbReference>
<keyword evidence="11" id="KW-1185">Reference proteome</keyword>
<evidence type="ECO:0000256" key="2">
    <source>
        <dbReference type="ARBA" id="ARBA00008420"/>
    </source>
</evidence>
<dbReference type="PANTHER" id="PTHR43442:SF3">
    <property type="entry name" value="GLUCONOKINASE-RELATED"/>
    <property type="match status" value="1"/>
</dbReference>
<comment type="pathway">
    <text evidence="1">Carbohydrate acid metabolism.</text>
</comment>
<gene>
    <name evidence="10" type="ORF">ACFSYH_14255</name>
</gene>
<dbReference type="InterPro" id="IPR006001">
    <property type="entry name" value="Therm_gnt_kin"/>
</dbReference>
<dbReference type="RefSeq" id="WP_377468039.1">
    <property type="nucleotide sequence ID" value="NZ_JBHUOP010000008.1"/>
</dbReference>
<evidence type="ECO:0000256" key="7">
    <source>
        <dbReference type="ARBA" id="ARBA00022840"/>
    </source>
</evidence>
<reference evidence="11" key="1">
    <citation type="journal article" date="2019" name="Int. J. Syst. Evol. Microbiol.">
        <title>The Global Catalogue of Microorganisms (GCM) 10K type strain sequencing project: providing services to taxonomists for standard genome sequencing and annotation.</title>
        <authorList>
            <consortium name="The Broad Institute Genomics Platform"/>
            <consortium name="The Broad Institute Genome Sequencing Center for Infectious Disease"/>
            <person name="Wu L."/>
            <person name="Ma J."/>
        </authorList>
    </citation>
    <scope>NUCLEOTIDE SEQUENCE [LARGE SCALE GENOMIC DNA]</scope>
    <source>
        <strain evidence="11">KCTC 33576</strain>
    </source>
</reference>
<keyword evidence="4 9" id="KW-0808">Transferase</keyword>
<evidence type="ECO:0000256" key="5">
    <source>
        <dbReference type="ARBA" id="ARBA00022741"/>
    </source>
</evidence>
<evidence type="ECO:0000256" key="8">
    <source>
        <dbReference type="ARBA" id="ARBA00048090"/>
    </source>
</evidence>
<dbReference type="SUPFAM" id="SSF52540">
    <property type="entry name" value="P-loop containing nucleoside triphosphate hydrolases"/>
    <property type="match status" value="1"/>
</dbReference>
<dbReference type="Gene3D" id="3.40.50.300">
    <property type="entry name" value="P-loop containing nucleotide triphosphate hydrolases"/>
    <property type="match status" value="1"/>
</dbReference>